<proteinExistence type="predicted"/>
<comment type="caution">
    <text evidence="2">The sequence shown here is derived from an EMBL/GenBank/DDBJ whole genome shotgun (WGS) entry which is preliminary data.</text>
</comment>
<gene>
    <name evidence="2" type="ORF">PIB30_063656</name>
</gene>
<feature type="region of interest" description="Disordered" evidence="1">
    <location>
        <begin position="71"/>
        <end position="100"/>
    </location>
</feature>
<accession>A0ABU6YM90</accession>
<dbReference type="EMBL" id="JASCZI010242264">
    <property type="protein sequence ID" value="MED6210389.1"/>
    <property type="molecule type" value="Genomic_DNA"/>
</dbReference>
<keyword evidence="3" id="KW-1185">Reference proteome</keyword>
<evidence type="ECO:0000256" key="1">
    <source>
        <dbReference type="SAM" id="MobiDB-lite"/>
    </source>
</evidence>
<protein>
    <submittedName>
        <fullName evidence="2">Uncharacterized protein</fullName>
    </submittedName>
</protein>
<dbReference type="Proteomes" id="UP001341840">
    <property type="component" value="Unassembled WGS sequence"/>
</dbReference>
<evidence type="ECO:0000313" key="2">
    <source>
        <dbReference type="EMBL" id="MED6210389.1"/>
    </source>
</evidence>
<sequence>MASSLNGPTPLESFTVASSSINLKVLILFNSNRCDGRKCCHSGSPSQLVRPFLAGSSVSRTQVVPVRSVVREGTPLPPPSPTKKCPAIENSTDPKRPRVSEGGSQEFCLMDCSFDASGFIGGHLLGPRAREILCDCDPMDSVRWAEWAMVRATTIMKSMEPRLAITDEAKCRSAKLLGDLKVLNLLKVVLEEENVEAMQAKLKAKEDLESALAHFRLSENEKNAEIERLRAEELELSSAVGDLQFLATDERVRADLANALAADLGVGMATGPHGGGDMGAPYPHNLQL</sequence>
<name>A0ABU6YM90_9FABA</name>
<evidence type="ECO:0000313" key="3">
    <source>
        <dbReference type="Proteomes" id="UP001341840"/>
    </source>
</evidence>
<organism evidence="2 3">
    <name type="scientific">Stylosanthes scabra</name>
    <dbReference type="NCBI Taxonomy" id="79078"/>
    <lineage>
        <taxon>Eukaryota</taxon>
        <taxon>Viridiplantae</taxon>
        <taxon>Streptophyta</taxon>
        <taxon>Embryophyta</taxon>
        <taxon>Tracheophyta</taxon>
        <taxon>Spermatophyta</taxon>
        <taxon>Magnoliopsida</taxon>
        <taxon>eudicotyledons</taxon>
        <taxon>Gunneridae</taxon>
        <taxon>Pentapetalae</taxon>
        <taxon>rosids</taxon>
        <taxon>fabids</taxon>
        <taxon>Fabales</taxon>
        <taxon>Fabaceae</taxon>
        <taxon>Papilionoideae</taxon>
        <taxon>50 kb inversion clade</taxon>
        <taxon>dalbergioids sensu lato</taxon>
        <taxon>Dalbergieae</taxon>
        <taxon>Pterocarpus clade</taxon>
        <taxon>Stylosanthes</taxon>
    </lineage>
</organism>
<reference evidence="2 3" key="1">
    <citation type="journal article" date="2023" name="Plants (Basel)">
        <title>Bridging the Gap: Combining Genomics and Transcriptomics Approaches to Understand Stylosanthes scabra, an Orphan Legume from the Brazilian Caatinga.</title>
        <authorList>
            <person name="Ferreira-Neto J.R.C."/>
            <person name="da Silva M.D."/>
            <person name="Binneck E."/>
            <person name="de Melo N.F."/>
            <person name="da Silva R.H."/>
            <person name="de Melo A.L.T.M."/>
            <person name="Pandolfi V."/>
            <person name="Bustamante F.O."/>
            <person name="Brasileiro-Vidal A.C."/>
            <person name="Benko-Iseppon A.M."/>
        </authorList>
    </citation>
    <scope>NUCLEOTIDE SEQUENCE [LARGE SCALE GENOMIC DNA]</scope>
    <source>
        <tissue evidence="2">Leaves</tissue>
    </source>
</reference>